<dbReference type="Pfam" id="PF04234">
    <property type="entry name" value="CopC"/>
    <property type="match status" value="1"/>
</dbReference>
<dbReference type="Pfam" id="PF05425">
    <property type="entry name" value="CopD"/>
    <property type="match status" value="1"/>
</dbReference>
<feature type="transmembrane region" description="Helical" evidence="10">
    <location>
        <begin position="256"/>
        <end position="276"/>
    </location>
</feature>
<dbReference type="InterPro" id="IPR007348">
    <property type="entry name" value="CopC_dom"/>
</dbReference>
<evidence type="ECO:0000256" key="11">
    <source>
        <dbReference type="SAM" id="SignalP"/>
    </source>
</evidence>
<dbReference type="EMBL" id="BAAANQ010000004">
    <property type="protein sequence ID" value="GAA2051501.1"/>
    <property type="molecule type" value="Genomic_DNA"/>
</dbReference>
<dbReference type="InterPro" id="IPR008457">
    <property type="entry name" value="Cu-R_CopD_dom"/>
</dbReference>
<feature type="region of interest" description="Disordered" evidence="9">
    <location>
        <begin position="392"/>
        <end position="453"/>
    </location>
</feature>
<feature type="transmembrane region" description="Helical" evidence="10">
    <location>
        <begin position="365"/>
        <end position="382"/>
    </location>
</feature>
<evidence type="ECO:0000256" key="3">
    <source>
        <dbReference type="ARBA" id="ARBA00022692"/>
    </source>
</evidence>
<gene>
    <name evidence="14" type="ORF">GCM10009757_24500</name>
</gene>
<feature type="transmembrane region" description="Helical" evidence="10">
    <location>
        <begin position="296"/>
        <end position="316"/>
    </location>
</feature>
<evidence type="ECO:0000313" key="15">
    <source>
        <dbReference type="Proteomes" id="UP001403094"/>
    </source>
</evidence>
<dbReference type="Gene3D" id="2.60.40.1220">
    <property type="match status" value="1"/>
</dbReference>
<keyword evidence="8 10" id="KW-0472">Membrane</keyword>
<feature type="transmembrane region" description="Helical" evidence="10">
    <location>
        <begin position="187"/>
        <end position="205"/>
    </location>
</feature>
<sequence length="608" mass="63135">MTTTLSRLLVLLTALGAVLVAATGPAHAHASLTGSSPADGEVVATSPERVELTFSERVSLTGDQALRVLDPAGERVDTGEITDLSADGVVRHGVALADGLADGTYTVAWQAISADSHPIAGAFTFSIGAPSETSVRLPAQGPGGSTAGTLYDLARFPAYAGFLLLTGGAAFLLVCRPGPAARPVVQRLTLAGWTTATAATLALLLLRGPYTGTGLRDVVDTKTGTALLCRLLLLGAAALWVAALTADRARGRRARAALAGTGVLLAPATAATWALAEHASTGPWSWLAVPADLVHLLAAGAWLGGLAALLALLYRSPVPVPRAAVRRFSRLAFWSVVALAATGLFQSWRQVGGWDPLLSTRYGQLLVVKTALVALLVGTAWISRRWTARLADPPAGPAPDAPDPQDAPDGPHAPPPAPDGPDDPARRAQLARQRAAVQRTRRRRDRDRDTGRAGLRRSVLAEAAIAAAVLAVTTALTGSTPARTEAAAGTSATAPQPLSLQLPYDTGGPHGRGTALIDITPGVTGENVLHLRLEDPEGLPNGAEEVRIALTLPAEDLGPLRYEPAHVDVGHWVADDLRLPRPGDWELSLTLRTSEIDQTTETTTLTVG</sequence>
<keyword evidence="3 10" id="KW-0812">Transmembrane</keyword>
<evidence type="ECO:0000256" key="10">
    <source>
        <dbReference type="SAM" id="Phobius"/>
    </source>
</evidence>
<keyword evidence="5 11" id="KW-0732">Signal</keyword>
<evidence type="ECO:0000259" key="13">
    <source>
        <dbReference type="Pfam" id="PF05425"/>
    </source>
</evidence>
<dbReference type="InterPro" id="IPR014755">
    <property type="entry name" value="Cu-Rt/internalin_Ig-like"/>
</dbReference>
<dbReference type="RefSeq" id="WP_346070485.1">
    <property type="nucleotide sequence ID" value="NZ_BAAANQ010000004.1"/>
</dbReference>
<feature type="transmembrane region" description="Helical" evidence="10">
    <location>
        <begin position="328"/>
        <end position="345"/>
    </location>
</feature>
<feature type="compositionally biased region" description="Low complexity" evidence="9">
    <location>
        <begin position="427"/>
        <end position="438"/>
    </location>
</feature>
<keyword evidence="15" id="KW-1185">Reference proteome</keyword>
<comment type="subcellular location">
    <subcellularLocation>
        <location evidence="1">Cell membrane</location>
        <topology evidence="1">Multi-pass membrane protein</topology>
    </subcellularLocation>
</comment>
<evidence type="ECO:0000256" key="6">
    <source>
        <dbReference type="ARBA" id="ARBA00022989"/>
    </source>
</evidence>
<evidence type="ECO:0000256" key="2">
    <source>
        <dbReference type="ARBA" id="ARBA00022475"/>
    </source>
</evidence>
<evidence type="ECO:0000256" key="5">
    <source>
        <dbReference type="ARBA" id="ARBA00022729"/>
    </source>
</evidence>
<evidence type="ECO:0000256" key="8">
    <source>
        <dbReference type="ARBA" id="ARBA00023136"/>
    </source>
</evidence>
<feature type="domain" description="CopC" evidence="12">
    <location>
        <begin position="29"/>
        <end position="127"/>
    </location>
</feature>
<dbReference type="PANTHER" id="PTHR34820">
    <property type="entry name" value="INNER MEMBRANE PROTEIN YEBZ"/>
    <property type="match status" value="1"/>
</dbReference>
<keyword evidence="7" id="KW-0186">Copper</keyword>
<evidence type="ECO:0000313" key="14">
    <source>
        <dbReference type="EMBL" id="GAA2051501.1"/>
    </source>
</evidence>
<feature type="chain" id="PRO_5047281683" evidence="11">
    <location>
        <begin position="29"/>
        <end position="608"/>
    </location>
</feature>
<dbReference type="PANTHER" id="PTHR34820:SF4">
    <property type="entry name" value="INNER MEMBRANE PROTEIN YEBZ"/>
    <property type="match status" value="1"/>
</dbReference>
<feature type="transmembrane region" description="Helical" evidence="10">
    <location>
        <begin position="225"/>
        <end position="244"/>
    </location>
</feature>
<evidence type="ECO:0000256" key="4">
    <source>
        <dbReference type="ARBA" id="ARBA00022723"/>
    </source>
</evidence>
<evidence type="ECO:0000256" key="7">
    <source>
        <dbReference type="ARBA" id="ARBA00023008"/>
    </source>
</evidence>
<feature type="signal peptide" evidence="11">
    <location>
        <begin position="1"/>
        <end position="28"/>
    </location>
</feature>
<proteinExistence type="predicted"/>
<evidence type="ECO:0000256" key="1">
    <source>
        <dbReference type="ARBA" id="ARBA00004651"/>
    </source>
</evidence>
<feature type="domain" description="Copper resistance protein D" evidence="13">
    <location>
        <begin position="323"/>
        <end position="392"/>
    </location>
</feature>
<protein>
    <submittedName>
        <fullName evidence="14">Copper resistance protein CopC</fullName>
    </submittedName>
</protein>
<feature type="transmembrane region" description="Helical" evidence="10">
    <location>
        <begin position="156"/>
        <end position="175"/>
    </location>
</feature>
<keyword evidence="2" id="KW-1003">Cell membrane</keyword>
<accession>A0ABN2V7L1</accession>
<dbReference type="SUPFAM" id="SSF81296">
    <property type="entry name" value="E set domains"/>
    <property type="match status" value="1"/>
</dbReference>
<dbReference type="InterPro" id="IPR014756">
    <property type="entry name" value="Ig_E-set"/>
</dbReference>
<dbReference type="InterPro" id="IPR032694">
    <property type="entry name" value="CopC/D"/>
</dbReference>
<reference evidence="14 15" key="1">
    <citation type="journal article" date="2019" name="Int. J. Syst. Evol. Microbiol.">
        <title>The Global Catalogue of Microorganisms (GCM) 10K type strain sequencing project: providing services to taxonomists for standard genome sequencing and annotation.</title>
        <authorList>
            <consortium name="The Broad Institute Genomics Platform"/>
            <consortium name="The Broad Institute Genome Sequencing Center for Infectious Disease"/>
            <person name="Wu L."/>
            <person name="Ma J."/>
        </authorList>
    </citation>
    <scope>NUCLEOTIDE SEQUENCE [LARGE SCALE GENOMIC DNA]</scope>
    <source>
        <strain evidence="14 15">JCM 14549</strain>
    </source>
</reference>
<evidence type="ECO:0000256" key="9">
    <source>
        <dbReference type="SAM" id="MobiDB-lite"/>
    </source>
</evidence>
<keyword evidence="4" id="KW-0479">Metal-binding</keyword>
<dbReference type="Proteomes" id="UP001403094">
    <property type="component" value="Unassembled WGS sequence"/>
</dbReference>
<name>A0ABN2V7L1_9ACTN</name>
<keyword evidence="6 10" id="KW-1133">Transmembrane helix</keyword>
<evidence type="ECO:0000259" key="12">
    <source>
        <dbReference type="Pfam" id="PF04234"/>
    </source>
</evidence>
<comment type="caution">
    <text evidence="14">The sequence shown here is derived from an EMBL/GenBank/DDBJ whole genome shotgun (WGS) entry which is preliminary data.</text>
</comment>
<organism evidence="14 15">
    <name type="scientific">Streptomyces cheonanensis</name>
    <dbReference type="NCBI Taxonomy" id="312720"/>
    <lineage>
        <taxon>Bacteria</taxon>
        <taxon>Bacillati</taxon>
        <taxon>Actinomycetota</taxon>
        <taxon>Actinomycetes</taxon>
        <taxon>Kitasatosporales</taxon>
        <taxon>Streptomycetaceae</taxon>
        <taxon>Streptomyces</taxon>
    </lineage>
</organism>